<sequence>MRVLAVICSIIMPGFGQLFNRQYVKALILLLIELGLNSTIHLNRIIRLDMLGHDEKIFQSASMEIAHFYPGFYVMSVWDAFASARPYPPDSRAIIFFQVAGLTGTLCVIFSELIPNPVVTSGFLMIGIILTGSFIFNKSSRPLSPVPGDGLRE</sequence>
<keyword evidence="1" id="KW-0812">Transmembrane</keyword>
<protein>
    <submittedName>
        <fullName evidence="2">Uncharacterized protein</fullName>
    </submittedName>
</protein>
<reference evidence="2 3" key="1">
    <citation type="submission" date="2021-03" db="EMBL/GenBank/DDBJ databases">
        <title>Paenibacillus artemisicola MWE-103 whole genome sequence.</title>
        <authorList>
            <person name="Ham Y.J."/>
        </authorList>
    </citation>
    <scope>NUCLEOTIDE SEQUENCE [LARGE SCALE GENOMIC DNA]</scope>
    <source>
        <strain evidence="2 3">MWE-103</strain>
    </source>
</reference>
<keyword evidence="1" id="KW-1133">Transmembrane helix</keyword>
<evidence type="ECO:0000313" key="3">
    <source>
        <dbReference type="Proteomes" id="UP000670947"/>
    </source>
</evidence>
<proteinExistence type="predicted"/>
<dbReference type="EMBL" id="JAGGDJ010000005">
    <property type="protein sequence ID" value="MBO7744796.1"/>
    <property type="molecule type" value="Genomic_DNA"/>
</dbReference>
<organism evidence="2 3">
    <name type="scientific">Paenibacillus artemisiicola</name>
    <dbReference type="NCBI Taxonomy" id="1172618"/>
    <lineage>
        <taxon>Bacteria</taxon>
        <taxon>Bacillati</taxon>
        <taxon>Bacillota</taxon>
        <taxon>Bacilli</taxon>
        <taxon>Bacillales</taxon>
        <taxon>Paenibacillaceae</taxon>
        <taxon>Paenibacillus</taxon>
    </lineage>
</organism>
<dbReference type="Proteomes" id="UP000670947">
    <property type="component" value="Unassembled WGS sequence"/>
</dbReference>
<feature type="transmembrane region" description="Helical" evidence="1">
    <location>
        <begin position="93"/>
        <end position="111"/>
    </location>
</feature>
<keyword evidence="1" id="KW-0472">Membrane</keyword>
<comment type="caution">
    <text evidence="2">The sequence shown here is derived from an EMBL/GenBank/DDBJ whole genome shotgun (WGS) entry which is preliminary data.</text>
</comment>
<dbReference type="RefSeq" id="WP_208847722.1">
    <property type="nucleotide sequence ID" value="NZ_JAGGDJ010000005.1"/>
</dbReference>
<gene>
    <name evidence="2" type="ORF">I8J29_11350</name>
</gene>
<name>A0ABS3W905_9BACL</name>
<keyword evidence="3" id="KW-1185">Reference proteome</keyword>
<feature type="transmembrane region" description="Helical" evidence="1">
    <location>
        <begin position="117"/>
        <end position="136"/>
    </location>
</feature>
<evidence type="ECO:0000313" key="2">
    <source>
        <dbReference type="EMBL" id="MBO7744796.1"/>
    </source>
</evidence>
<evidence type="ECO:0000256" key="1">
    <source>
        <dbReference type="SAM" id="Phobius"/>
    </source>
</evidence>
<accession>A0ABS3W905</accession>